<organism evidence="2 3">
    <name type="scientific">Gimesia panareensis</name>
    <dbReference type="NCBI Taxonomy" id="2527978"/>
    <lineage>
        <taxon>Bacteria</taxon>
        <taxon>Pseudomonadati</taxon>
        <taxon>Planctomycetota</taxon>
        <taxon>Planctomycetia</taxon>
        <taxon>Planctomycetales</taxon>
        <taxon>Planctomycetaceae</taxon>
        <taxon>Gimesia</taxon>
    </lineage>
</organism>
<dbReference type="SUPFAM" id="SSF63446">
    <property type="entry name" value="Type I dockerin domain"/>
    <property type="match status" value="1"/>
</dbReference>
<dbReference type="GO" id="GO:0000272">
    <property type="term" value="P:polysaccharide catabolic process"/>
    <property type="evidence" value="ECO:0007669"/>
    <property type="project" value="InterPro"/>
</dbReference>
<evidence type="ECO:0000313" key="3">
    <source>
        <dbReference type="Proteomes" id="UP000320839"/>
    </source>
</evidence>
<dbReference type="Gene3D" id="2.130.10.130">
    <property type="entry name" value="Integrin alpha, N-terminal"/>
    <property type="match status" value="1"/>
</dbReference>
<sequence length="2332" mass="244421">MTDDGWNSYTTSKLTASDATDYAYFGESVSISEDENTIIAGDPYHNSAGAVYLFSRDNSGTASPGDDSWSEFKMLTAVETDSQFGTSVGIEGGIAVIGSNGDAYVIQESENWDVLTSLAGIGETKPVRFGLGVAISGDVILVGGPDFNDPADPGSIYLFDGWNGWESPDIEQLYALDPNLNETFFTESIAISGGTIIAGWRNHAHDGVQTGVAYAYEYQPVIDLKADIIDGSLVINNLTNENASVSLSVSDGALVVTHPDNRLVPPEGGNQVNVNQFTIPLSALTSGEIYINGGTGNEHVSVDTSLAAAGLKVIFSGGEGGGFDSLELTGTASSAEYLFENEHDGKVQLNHSGLDFISYTGLEPITSSIDAAQITLVYSDADETITVSSPASGQLSVDSTAGEIITFQNFTGKLTLDAGAGINTVNLNDLGASLTADFEILDSAGTETVILGDTLNLGSGKMTIAAETVQIAGAVTGAGDLEMMAATINFLNTGSSLNTGDGNIFLQAENSINLVEVISTGTVAITSTNGAIFDFNEGSNNITASRAILSAVNGAIGNTRIIEAGGASTNALETTIEYLEAIADGIIDITNSGDLIVGGIGTLNGIESIHERVVVSSYGSIEVREDIAAYAQLLLRTKESAIASLKEDILIQSGVTIHSETIYVGLYSDDDLTIEEQALLQAPANHIYLRVNYNSSDRVGGVLKLAGMVETPEPKYRTYVYGSAFADSFLIAPSLNSLISVIANSPASPDLIGDTLNYLLPEGETATLTPISDSDGTVSFTGAYADITYTGIETLQQGDLQQLAGQLRVEGTAADDVLTINATNENSGTWQLNSGPEVAFSGINELAFYGLTGDDRLVINHPDGTIFNPASGILYDGGGQAGDELELTGGTAQSVQHRLDEGQNAIYFNGSLDPTVRYLGVGTVLADTNAVAVSLVGDGLTVSSDDGVQTRVTGNTGVLFSTFSGLLALEGASESATIQLNSLGSGMTGTLLVGGGTQEMVMLNDGLDLGSADVTIHAGSVQVTGEVTSSGEIQIEATSITFADENSGIDAGAGNIELISSDDLIVGNLRTTGNVILTSLNGDIERVTTGATTITAFSAVLSAEKGMIGYPYDLYTELSHLEVVSFGVIKLRNTGDLTIGGVGALDGAKSFADRVLIYSYGGLEFQENITALNNVQLLALGSEVLSLNEDIIVRSGVTINSEAGSLILYADDDLTIEEESTLQAAAGGINLRVNYNSNDGVGGILDLAGNLITLTPSYRTTIRGSNQDDTFRIIPSLTSQTLLSAFDPLPPDSPGDELIYYIPSGESALHVAGTDAGTISFTGGYYDIDYGSIESFTLAGSLTLEGTSGDDVLTINATDVNSGTFQLNDGPAMAFTDLTDLTFLGLEGNDRLVINHPTEGLFAPLNGILFEGGDQTSGDSLEILGGTATSVEHRFANENDGSIFYNGQTTAAITYTGLEPVLDTIAATDRIFSFTGESETITLSDEGDPGDGESQIDSTLGESVVFTHPTGTLTINTEVAGGAGADTIIINNVDSTFTAGLTINAGNDDTLMVNTVNFGSGNLDLNANQVNVDGTLTTSGSVEIDADSQISFADAGVIDTTANTVNLTAGQDIQLGQIITSGAVQLISTAGAVFDGTSTGNSLIQSGNLLIQAATGIGGVGDADIKTEASQITADSFQGPMIISNFGGLFVQLSELPDLILNEDAGEQTINLSQITTAGGTAQTFSVTAVSSQPNLIPDPLVNYATAETTDSLVLTPAPEQAGTATITVVVIDGGEDHLLETAGDNRTVYLSFDVTVASQNDDPELDPISDLLISTNAPEQTVSLSGITAGGGESQPLRVTAQSSNPSLIPDPVISYTSDESTGSLLFTPATDQAGTATITVTVEDGGLDGNLETTADNATFTRSFDITVRELETVSLRVVETPSSTGAQGETDSLPVSQQWISEWGSYWLEIWVSTEDLSSQGFAAIDLDLSYLTDFTSATGIEYGSAFSQNQTGIINDHTGQITNLSATAETTDLGVNSQLLFARIRFESLAGDQVLLNLEEQSIGPHDLAFQLQSSQLVLGNARVSQTPMIDTLGADIWANPYDLNDDDAINFRDLILFVSVYNSIPAESGSDYGWVSDFNQNNRVDFRDLILLASNYGKRKVNQTEINYPDNYPVAWNNQLQVSNLPQLTKKTSTLAQPQADMMLQTAVQEVSSDLSKAEQQRLSDIKVEVVDLEGAALGQAKAGTIYIDINAAGYGWFIDETPLDHSEFQYDSQLSLIALPGSKAEGLIDLWTVIRHELGHLLGYEHTDQGVMEATLEPGIRKLPVWDQETDLFFASLKEETELLSS</sequence>
<name>A0A518FL78_9PLAN</name>
<dbReference type="InterPro" id="IPR013517">
    <property type="entry name" value="FG-GAP"/>
</dbReference>
<dbReference type="Proteomes" id="UP000320839">
    <property type="component" value="Chromosome"/>
</dbReference>
<dbReference type="SUPFAM" id="SSF55486">
    <property type="entry name" value="Metalloproteases ('zincins'), catalytic domain"/>
    <property type="match status" value="1"/>
</dbReference>
<dbReference type="PANTHER" id="PTHR36220">
    <property type="entry name" value="UNNAMED PRODUCT"/>
    <property type="match status" value="1"/>
</dbReference>
<dbReference type="InterPro" id="IPR036439">
    <property type="entry name" value="Dockerin_dom_sf"/>
</dbReference>
<evidence type="ECO:0000256" key="1">
    <source>
        <dbReference type="ARBA" id="ARBA00022729"/>
    </source>
</evidence>
<dbReference type="PANTHER" id="PTHR36220:SF1">
    <property type="entry name" value="GAMMA TUBULIN COMPLEX COMPONENT C-TERMINAL DOMAIN-CONTAINING PROTEIN"/>
    <property type="match status" value="1"/>
</dbReference>
<proteinExistence type="predicted"/>
<accession>A0A518FL78</accession>
<dbReference type="EMBL" id="CP036317">
    <property type="protein sequence ID" value="QDV17126.1"/>
    <property type="molecule type" value="Genomic_DNA"/>
</dbReference>
<keyword evidence="1" id="KW-0732">Signal</keyword>
<dbReference type="PROSITE" id="PS00018">
    <property type="entry name" value="EF_HAND_1"/>
    <property type="match status" value="2"/>
</dbReference>
<reference evidence="2 3" key="1">
    <citation type="submission" date="2019-02" db="EMBL/GenBank/DDBJ databases">
        <title>Deep-cultivation of Planctomycetes and their phenomic and genomic characterization uncovers novel biology.</title>
        <authorList>
            <person name="Wiegand S."/>
            <person name="Jogler M."/>
            <person name="Boedeker C."/>
            <person name="Pinto D."/>
            <person name="Vollmers J."/>
            <person name="Rivas-Marin E."/>
            <person name="Kohn T."/>
            <person name="Peeters S.H."/>
            <person name="Heuer A."/>
            <person name="Rast P."/>
            <person name="Oberbeckmann S."/>
            <person name="Bunk B."/>
            <person name="Jeske O."/>
            <person name="Meyerdierks A."/>
            <person name="Storesund J.E."/>
            <person name="Kallscheuer N."/>
            <person name="Luecker S."/>
            <person name="Lage O.M."/>
            <person name="Pohl T."/>
            <person name="Merkel B.J."/>
            <person name="Hornburger P."/>
            <person name="Mueller R.-W."/>
            <person name="Bruemmer F."/>
            <person name="Labrenz M."/>
            <person name="Spormann A.M."/>
            <person name="Op den Camp H."/>
            <person name="Overmann J."/>
            <person name="Amann R."/>
            <person name="Jetten M.S.M."/>
            <person name="Mascher T."/>
            <person name="Medema M.H."/>
            <person name="Devos D.P."/>
            <person name="Kaster A.-K."/>
            <person name="Ovreas L."/>
            <person name="Rohde M."/>
            <person name="Galperin M.Y."/>
            <person name="Jogler C."/>
        </authorList>
    </citation>
    <scope>NUCLEOTIDE SEQUENCE [LARGE SCALE GENOMIC DNA]</scope>
    <source>
        <strain evidence="2 3">Pan153</strain>
    </source>
</reference>
<dbReference type="InterPro" id="IPR018247">
    <property type="entry name" value="EF_Hand_1_Ca_BS"/>
</dbReference>
<gene>
    <name evidence="2" type="ORF">Pan153_17610</name>
</gene>
<dbReference type="Pfam" id="PF14312">
    <property type="entry name" value="FG-GAP_2"/>
    <property type="match status" value="1"/>
</dbReference>
<dbReference type="InterPro" id="IPR028994">
    <property type="entry name" value="Integrin_alpha_N"/>
</dbReference>
<protein>
    <submittedName>
        <fullName evidence="2">Uncharacterized protein</fullName>
    </submittedName>
</protein>
<evidence type="ECO:0000313" key="2">
    <source>
        <dbReference type="EMBL" id="QDV17126.1"/>
    </source>
</evidence>
<dbReference type="Gene3D" id="1.10.1330.10">
    <property type="entry name" value="Dockerin domain"/>
    <property type="match status" value="1"/>
</dbReference>